<evidence type="ECO:0000313" key="6">
    <source>
        <dbReference type="Proteomes" id="UP001178507"/>
    </source>
</evidence>
<dbReference type="SMART" id="SM00248">
    <property type="entry name" value="ANK"/>
    <property type="match status" value="4"/>
</dbReference>
<accession>A0AA36HR84</accession>
<evidence type="ECO:0000256" key="4">
    <source>
        <dbReference type="SAM" id="MobiDB-lite"/>
    </source>
</evidence>
<comment type="caution">
    <text evidence="5">The sequence shown here is derived from an EMBL/GenBank/DDBJ whole genome shotgun (WGS) entry which is preliminary data.</text>
</comment>
<dbReference type="AlphaFoldDB" id="A0AA36HR84"/>
<dbReference type="PROSITE" id="PS50297">
    <property type="entry name" value="ANK_REP_REGION"/>
    <property type="match status" value="1"/>
</dbReference>
<dbReference type="EMBL" id="CAUJNA010000220">
    <property type="protein sequence ID" value="CAJ1373856.1"/>
    <property type="molecule type" value="Genomic_DNA"/>
</dbReference>
<keyword evidence="6" id="KW-1185">Reference proteome</keyword>
<keyword evidence="2 3" id="KW-0040">ANK repeat</keyword>
<organism evidence="5 6">
    <name type="scientific">Effrenium voratum</name>
    <dbReference type="NCBI Taxonomy" id="2562239"/>
    <lineage>
        <taxon>Eukaryota</taxon>
        <taxon>Sar</taxon>
        <taxon>Alveolata</taxon>
        <taxon>Dinophyceae</taxon>
        <taxon>Suessiales</taxon>
        <taxon>Symbiodiniaceae</taxon>
        <taxon>Effrenium</taxon>
    </lineage>
</organism>
<dbReference type="PANTHER" id="PTHR24198:SF165">
    <property type="entry name" value="ANKYRIN REPEAT-CONTAINING PROTEIN-RELATED"/>
    <property type="match status" value="1"/>
</dbReference>
<sequence>MQRFRGRNTLHTPELPHPGSFASQLERTLEALQAGSEENLPRSCAELRGASHTLAAQQSEETADSELMRRLAAALAELPKQSSVRFDEESFEKQFGQDADDARLSDFLSSLSAEQRLVWELQNPSDVSPKLDRRLLNDLMKAGKKPEVEVLRAAGSPSDVERQYRALLWLHHHADLNACHAEPGAGGQSLLTLACRHGQQQVAAALLERKADVHHTSSSQLSALSAACQRGSVDCARMLLQAAADPNEASKGCSVLAIAARCPVPEGLAVVKLLLEFRADANQVGFSGQTPFMAAAEAGNTLCKEALLEAGASTKA</sequence>
<dbReference type="Pfam" id="PF12796">
    <property type="entry name" value="Ank_2"/>
    <property type="match status" value="1"/>
</dbReference>
<proteinExistence type="predicted"/>
<evidence type="ECO:0000256" key="2">
    <source>
        <dbReference type="ARBA" id="ARBA00023043"/>
    </source>
</evidence>
<dbReference type="Gene3D" id="1.25.40.20">
    <property type="entry name" value="Ankyrin repeat-containing domain"/>
    <property type="match status" value="1"/>
</dbReference>
<evidence type="ECO:0000256" key="1">
    <source>
        <dbReference type="ARBA" id="ARBA00022737"/>
    </source>
</evidence>
<gene>
    <name evidence="5" type="ORF">EVOR1521_LOCUS3560</name>
</gene>
<feature type="repeat" description="ANK" evidence="3">
    <location>
        <begin position="186"/>
        <end position="218"/>
    </location>
</feature>
<dbReference type="InterPro" id="IPR036770">
    <property type="entry name" value="Ankyrin_rpt-contain_sf"/>
</dbReference>
<dbReference type="SUPFAM" id="SSF48403">
    <property type="entry name" value="Ankyrin repeat"/>
    <property type="match status" value="1"/>
</dbReference>
<reference evidence="5" key="1">
    <citation type="submission" date="2023-08" db="EMBL/GenBank/DDBJ databases">
        <authorList>
            <person name="Chen Y."/>
            <person name="Shah S."/>
            <person name="Dougan E. K."/>
            <person name="Thang M."/>
            <person name="Chan C."/>
        </authorList>
    </citation>
    <scope>NUCLEOTIDE SEQUENCE</scope>
</reference>
<dbReference type="Proteomes" id="UP001178507">
    <property type="component" value="Unassembled WGS sequence"/>
</dbReference>
<dbReference type="PROSITE" id="PS50088">
    <property type="entry name" value="ANK_REPEAT"/>
    <property type="match status" value="2"/>
</dbReference>
<evidence type="ECO:0000256" key="3">
    <source>
        <dbReference type="PROSITE-ProRule" id="PRU00023"/>
    </source>
</evidence>
<feature type="region of interest" description="Disordered" evidence="4">
    <location>
        <begin position="1"/>
        <end position="20"/>
    </location>
</feature>
<name>A0AA36HR84_9DINO</name>
<evidence type="ECO:0000313" key="5">
    <source>
        <dbReference type="EMBL" id="CAJ1373856.1"/>
    </source>
</evidence>
<dbReference type="InterPro" id="IPR002110">
    <property type="entry name" value="Ankyrin_rpt"/>
</dbReference>
<protein>
    <submittedName>
        <fullName evidence="5">Uncharacterized protein</fullName>
    </submittedName>
</protein>
<keyword evidence="1" id="KW-0677">Repeat</keyword>
<dbReference type="PANTHER" id="PTHR24198">
    <property type="entry name" value="ANKYRIN REPEAT AND PROTEIN KINASE DOMAIN-CONTAINING PROTEIN"/>
    <property type="match status" value="1"/>
</dbReference>
<feature type="repeat" description="ANK" evidence="3">
    <location>
        <begin position="287"/>
        <end position="316"/>
    </location>
</feature>